<sequence>MKVAAVCRVFFLVVLALTGCASLKPQASGEVSLASLEPPDAERHALSSGEDFRMGTPIAEDARAMPPYPAKWLERAPVRLEVCVEITVGERGEVESSRPLRDAPGCGMIEGEMARDFDAAVAQTVRTWRYMPSLLCRLVPGAEADGSCGNALERAPVPVLRAYRFVFERRAGAVHVGVSEADDR</sequence>
<dbReference type="Gene3D" id="3.30.1150.10">
    <property type="match status" value="1"/>
</dbReference>
<evidence type="ECO:0000313" key="3">
    <source>
        <dbReference type="Proteomes" id="UP001364472"/>
    </source>
</evidence>
<dbReference type="EMBL" id="JBBDHC010000018">
    <property type="protein sequence ID" value="MEJ1250314.1"/>
    <property type="molecule type" value="Genomic_DNA"/>
</dbReference>
<dbReference type="Proteomes" id="UP001364472">
    <property type="component" value="Unassembled WGS sequence"/>
</dbReference>
<organism evidence="2 3">
    <name type="scientific">Denitratimonas tolerans</name>
    <dbReference type="NCBI Taxonomy" id="1338420"/>
    <lineage>
        <taxon>Bacteria</taxon>
        <taxon>Pseudomonadati</taxon>
        <taxon>Pseudomonadota</taxon>
        <taxon>Gammaproteobacteria</taxon>
        <taxon>Lysobacterales</taxon>
        <taxon>Lysobacteraceae</taxon>
        <taxon>Denitratimonas</taxon>
    </lineage>
</organism>
<evidence type="ECO:0008006" key="4">
    <source>
        <dbReference type="Google" id="ProtNLM"/>
    </source>
</evidence>
<feature type="signal peptide" evidence="1">
    <location>
        <begin position="1"/>
        <end position="27"/>
    </location>
</feature>
<reference evidence="2 3" key="1">
    <citation type="journal article" date="2016" name="Antonie Van Leeuwenhoek">
        <title>Denitratimonas tolerans gen. nov., sp. nov., a denitrifying bacterium isolated from a bioreactor for tannery wastewater treatment.</title>
        <authorList>
            <person name="Han S.I."/>
            <person name="Kim J.O."/>
            <person name="Lee Y.R."/>
            <person name="Ekpeghere K.I."/>
            <person name="Koh S.C."/>
            <person name="Whang K.S."/>
        </authorList>
    </citation>
    <scope>NUCLEOTIDE SEQUENCE [LARGE SCALE GENOMIC DNA]</scope>
    <source>
        <strain evidence="2 3">KACC 17565</strain>
    </source>
</reference>
<feature type="chain" id="PRO_5043589330" description="TonB C-terminal domain-containing protein" evidence="1">
    <location>
        <begin position="28"/>
        <end position="184"/>
    </location>
</feature>
<evidence type="ECO:0000256" key="1">
    <source>
        <dbReference type="SAM" id="SignalP"/>
    </source>
</evidence>
<keyword evidence="1" id="KW-0732">Signal</keyword>
<comment type="caution">
    <text evidence="2">The sequence shown here is derived from an EMBL/GenBank/DDBJ whole genome shotgun (WGS) entry which is preliminary data.</text>
</comment>
<evidence type="ECO:0000313" key="2">
    <source>
        <dbReference type="EMBL" id="MEJ1250314.1"/>
    </source>
</evidence>
<accession>A0AAW9RCA8</accession>
<name>A0AAW9RCA8_9GAMM</name>
<protein>
    <recommendedName>
        <fullName evidence="4">TonB C-terminal domain-containing protein</fullName>
    </recommendedName>
</protein>
<dbReference type="PROSITE" id="PS51257">
    <property type="entry name" value="PROKAR_LIPOPROTEIN"/>
    <property type="match status" value="1"/>
</dbReference>
<dbReference type="AlphaFoldDB" id="A0AAW9RCA8"/>
<dbReference type="SUPFAM" id="SSF74653">
    <property type="entry name" value="TolA/TonB C-terminal domain"/>
    <property type="match status" value="1"/>
</dbReference>
<proteinExistence type="predicted"/>
<gene>
    <name evidence="2" type="ORF">WB794_11590</name>
</gene>
<keyword evidence="3" id="KW-1185">Reference proteome</keyword>